<organism evidence="2 3">
    <name type="scientific">Boletus reticuloceps</name>
    <dbReference type="NCBI Taxonomy" id="495285"/>
    <lineage>
        <taxon>Eukaryota</taxon>
        <taxon>Fungi</taxon>
        <taxon>Dikarya</taxon>
        <taxon>Basidiomycota</taxon>
        <taxon>Agaricomycotina</taxon>
        <taxon>Agaricomycetes</taxon>
        <taxon>Agaricomycetidae</taxon>
        <taxon>Boletales</taxon>
        <taxon>Boletineae</taxon>
        <taxon>Boletaceae</taxon>
        <taxon>Boletoideae</taxon>
        <taxon>Boletus</taxon>
    </lineage>
</organism>
<feature type="compositionally biased region" description="Polar residues" evidence="1">
    <location>
        <begin position="182"/>
        <end position="194"/>
    </location>
</feature>
<sequence>MTTGSASPSSTSTPATAHNSQPVVPAYNLRLIRHWLAILCAAIPSMLSSSEPHIATNSFCTATDSSTSSSDVRKTVTGTLTDEAAFEFMSGGSNTQIVHRFHSSYTSSSPLFLSKSQGIQRRHHSRGYISNKENAASGYTASQSRSSSWTRSRSTTPTPAPSTATLSALEILDGSGSEGYETANSPSTASFKSLSSIPSETDYATVKQCKTEASTEFHTADHCQCASEVSSEYVIAEKCKTEASTKFYTAEKCKSETATKNPLRDHVFMQDNPIRGEYAALIGRRHPCRKGSDTSSNPPPPLTEVPSLQSPESDIHPELPPESVPLPPSEISPTISSTSRDLESEHIEETPAPHRRYTESSEFVMSDLPVSEEGLPSPAPLATTESSPSIHPSQWAPETDISYESSQLQPTPLTQSLQIQDGCDTSFETSIMRPSVSPLTSFGSLTAITETITTSAASTPPPPPSPPPPLPAIVIQTVISPSSRPTPLSLTSTASLSLSRTPSSVSSISSLSSKISLAEDNGISLADVPPPSEVSTEPSLLSSLHSPSISSVHYSPQPTRVPPPEISLSDHFPAPSPSVSSDTLQTNQPSIHLLETVQTQTHTECTEVITHEIDRLLHHIHELDHLRSQERQEIPENI</sequence>
<feature type="compositionally biased region" description="Basic and acidic residues" evidence="1">
    <location>
        <begin position="340"/>
        <end position="359"/>
    </location>
</feature>
<feature type="compositionally biased region" description="Low complexity" evidence="1">
    <location>
        <begin position="140"/>
        <end position="163"/>
    </location>
</feature>
<gene>
    <name evidence="2" type="ORF">JVT61DRAFT_10320</name>
</gene>
<dbReference type="Proteomes" id="UP000683000">
    <property type="component" value="Unassembled WGS sequence"/>
</dbReference>
<feature type="region of interest" description="Disordered" evidence="1">
    <location>
        <begin position="286"/>
        <end position="415"/>
    </location>
</feature>
<feature type="region of interest" description="Disordered" evidence="1">
    <location>
        <begin position="1"/>
        <end position="20"/>
    </location>
</feature>
<protein>
    <submittedName>
        <fullName evidence="2">Uncharacterized protein</fullName>
    </submittedName>
</protein>
<dbReference type="AlphaFoldDB" id="A0A8I2YWK1"/>
<evidence type="ECO:0000313" key="3">
    <source>
        <dbReference type="Proteomes" id="UP000683000"/>
    </source>
</evidence>
<keyword evidence="3" id="KW-1185">Reference proteome</keyword>
<comment type="caution">
    <text evidence="2">The sequence shown here is derived from an EMBL/GenBank/DDBJ whole genome shotgun (WGS) entry which is preliminary data.</text>
</comment>
<feature type="region of interest" description="Disordered" evidence="1">
    <location>
        <begin position="524"/>
        <end position="584"/>
    </location>
</feature>
<evidence type="ECO:0000256" key="1">
    <source>
        <dbReference type="SAM" id="MobiDB-lite"/>
    </source>
</evidence>
<feature type="region of interest" description="Disordered" evidence="1">
    <location>
        <begin position="175"/>
        <end position="194"/>
    </location>
</feature>
<proteinExistence type="predicted"/>
<feature type="region of interest" description="Disordered" evidence="1">
    <location>
        <begin position="482"/>
        <end position="506"/>
    </location>
</feature>
<feature type="compositionally biased region" description="Low complexity" evidence="1">
    <location>
        <begin position="405"/>
        <end position="415"/>
    </location>
</feature>
<evidence type="ECO:0000313" key="2">
    <source>
        <dbReference type="EMBL" id="KAG6379781.1"/>
    </source>
</evidence>
<feature type="compositionally biased region" description="Low complexity" evidence="1">
    <location>
        <begin position="533"/>
        <end position="556"/>
    </location>
</feature>
<feature type="compositionally biased region" description="Low complexity" evidence="1">
    <location>
        <begin position="1"/>
        <end position="17"/>
    </location>
</feature>
<accession>A0A8I2YWK1</accession>
<dbReference type="EMBL" id="JAGFBS010000004">
    <property type="protein sequence ID" value="KAG6379781.1"/>
    <property type="molecule type" value="Genomic_DNA"/>
</dbReference>
<feature type="compositionally biased region" description="Polar residues" evidence="1">
    <location>
        <begin position="383"/>
        <end position="392"/>
    </location>
</feature>
<dbReference type="OrthoDB" id="2507336at2759"/>
<name>A0A8I2YWK1_9AGAM</name>
<feature type="compositionally biased region" description="Pro residues" evidence="1">
    <location>
        <begin position="320"/>
        <end position="330"/>
    </location>
</feature>
<feature type="region of interest" description="Disordered" evidence="1">
    <location>
        <begin position="123"/>
        <end position="163"/>
    </location>
</feature>
<reference evidence="2" key="1">
    <citation type="submission" date="2021-03" db="EMBL/GenBank/DDBJ databases">
        <title>Evolutionary innovations through gain and loss of genes in the ectomycorrhizal Boletales.</title>
        <authorList>
            <person name="Wu G."/>
            <person name="Miyauchi S."/>
            <person name="Morin E."/>
            <person name="Yang Z.-L."/>
            <person name="Xu J."/>
            <person name="Martin F.M."/>
        </authorList>
    </citation>
    <scope>NUCLEOTIDE SEQUENCE</scope>
    <source>
        <strain evidence="2">BR01</strain>
    </source>
</reference>